<dbReference type="VEuPathDB" id="FungiDB:LCOR_11966.1"/>
<dbReference type="EMBL" id="CBTN010000150">
    <property type="protein sequence ID" value="CDH61187.1"/>
    <property type="molecule type" value="Genomic_DNA"/>
</dbReference>
<dbReference type="Proteomes" id="UP000027586">
    <property type="component" value="Unassembled WGS sequence"/>
</dbReference>
<accession>A0A068SH63</accession>
<name>A0A068SH63_9FUNG</name>
<proteinExistence type="predicted"/>
<dbReference type="AlphaFoldDB" id="A0A068SH63"/>
<organism evidence="1 2">
    <name type="scientific">Lichtheimia corymbifera JMRC:FSU:9682</name>
    <dbReference type="NCBI Taxonomy" id="1263082"/>
    <lineage>
        <taxon>Eukaryota</taxon>
        <taxon>Fungi</taxon>
        <taxon>Fungi incertae sedis</taxon>
        <taxon>Mucoromycota</taxon>
        <taxon>Mucoromycotina</taxon>
        <taxon>Mucoromycetes</taxon>
        <taxon>Mucorales</taxon>
        <taxon>Lichtheimiaceae</taxon>
        <taxon>Lichtheimia</taxon>
    </lineage>
</organism>
<keyword evidence="2" id="KW-1185">Reference proteome</keyword>
<sequence length="192" mass="22075">MVDITARVKNKDKSRIDHKTRTYATRTLIYNHVAYLTIIQIQPWNVGTISQQSWRWILDFLCTAIALSHIFQNINANQSTMKTIQSSALNLSYAHTSHINHFNQAQSQSSIINYLILILNQSQSIKVSLIGGLDDMQGQRMNKVVIEQTCRETNVHGIKTSLEDMYRFVVQIAISTITQRRIGNQYHQTQRA</sequence>
<gene>
    <name evidence="1" type="ORF">LCOR_11966.1</name>
</gene>
<evidence type="ECO:0000313" key="1">
    <source>
        <dbReference type="EMBL" id="CDH61187.1"/>
    </source>
</evidence>
<protein>
    <submittedName>
        <fullName evidence="1">Uncharacterized protein</fullName>
    </submittedName>
</protein>
<reference evidence="1" key="1">
    <citation type="submission" date="2013-08" db="EMBL/GenBank/DDBJ databases">
        <title>Gene expansion shapes genome architecture in the human pathogen Lichtheimia corymbifera: an evolutionary genomics analysis in the ancient terrestrial Mucorales (Mucoromycotina).</title>
        <authorList>
            <person name="Schwartze V.U."/>
            <person name="Winter S."/>
            <person name="Shelest E."/>
            <person name="Marcet-Houben M."/>
            <person name="Horn F."/>
            <person name="Wehner S."/>
            <person name="Hoffmann K."/>
            <person name="Riege K."/>
            <person name="Sammeth M."/>
            <person name="Nowrousian M."/>
            <person name="Valiante V."/>
            <person name="Linde J."/>
            <person name="Jacobsen I.D."/>
            <person name="Marz M."/>
            <person name="Brakhage A.A."/>
            <person name="Gabaldon T."/>
            <person name="Bocker S."/>
            <person name="Voigt K."/>
        </authorList>
    </citation>
    <scope>NUCLEOTIDE SEQUENCE [LARGE SCALE GENOMIC DNA]</scope>
    <source>
        <strain evidence="1">FSU 9682</strain>
    </source>
</reference>
<comment type="caution">
    <text evidence="1">The sequence shown here is derived from an EMBL/GenBank/DDBJ whole genome shotgun (WGS) entry which is preliminary data.</text>
</comment>
<evidence type="ECO:0000313" key="2">
    <source>
        <dbReference type="Proteomes" id="UP000027586"/>
    </source>
</evidence>